<feature type="signal peptide" evidence="1">
    <location>
        <begin position="1"/>
        <end position="18"/>
    </location>
</feature>
<dbReference type="Proteomes" id="UP000075320">
    <property type="component" value="Unassembled WGS sequence"/>
</dbReference>
<gene>
    <name evidence="2" type="ORF">AZI86_17365</name>
</gene>
<organism evidence="2 3">
    <name type="scientific">Bdellovibrio bacteriovorus</name>
    <dbReference type="NCBI Taxonomy" id="959"/>
    <lineage>
        <taxon>Bacteria</taxon>
        <taxon>Pseudomonadati</taxon>
        <taxon>Bdellovibrionota</taxon>
        <taxon>Bdellovibrionia</taxon>
        <taxon>Bdellovibrionales</taxon>
        <taxon>Pseudobdellovibrionaceae</taxon>
        <taxon>Bdellovibrio</taxon>
    </lineage>
</organism>
<evidence type="ECO:0000256" key="1">
    <source>
        <dbReference type="SAM" id="SignalP"/>
    </source>
</evidence>
<protein>
    <submittedName>
        <fullName evidence="2">Uncharacterized protein</fullName>
    </submittedName>
</protein>
<comment type="caution">
    <text evidence="2">The sequence shown here is derived from an EMBL/GenBank/DDBJ whole genome shotgun (WGS) entry which is preliminary data.</text>
</comment>
<feature type="chain" id="PRO_5007572789" evidence="1">
    <location>
        <begin position="19"/>
        <end position="144"/>
    </location>
</feature>
<evidence type="ECO:0000313" key="2">
    <source>
        <dbReference type="EMBL" id="KYG61481.1"/>
    </source>
</evidence>
<keyword evidence="3" id="KW-1185">Reference proteome</keyword>
<keyword evidence="1" id="KW-0732">Signal</keyword>
<accession>A0A150WFA0</accession>
<dbReference type="AlphaFoldDB" id="A0A150WFA0"/>
<dbReference type="EMBL" id="LUKE01000006">
    <property type="protein sequence ID" value="KYG61481.1"/>
    <property type="molecule type" value="Genomic_DNA"/>
</dbReference>
<evidence type="ECO:0000313" key="3">
    <source>
        <dbReference type="Proteomes" id="UP000075320"/>
    </source>
</evidence>
<reference evidence="2 3" key="1">
    <citation type="submission" date="2016-03" db="EMBL/GenBank/DDBJ databases">
        <authorList>
            <person name="Ploux O."/>
        </authorList>
    </citation>
    <scope>NUCLEOTIDE SEQUENCE [LARGE SCALE GENOMIC DNA]</scope>
    <source>
        <strain evidence="2 3">R0</strain>
    </source>
</reference>
<name>A0A150WFA0_BDEBC</name>
<sequence length="144" mass="15711">MKLLIFILSGLFAVSAMASGQGFALRTSENHDEFSKCAVQAALGATEVFTLNRLLYSHVMEGSGPSPLAYLFFSVKTKKGVDLVLRLTFKTKDPSGWYLVQGENGEIYPFAAEVEPKALLVDPKDGSVLGSRDISSCFNYSQNF</sequence>
<proteinExistence type="predicted"/>
<dbReference type="RefSeq" id="WP_061836563.1">
    <property type="nucleotide sequence ID" value="NZ_LUKE01000006.1"/>
</dbReference>